<dbReference type="Pfam" id="PF00037">
    <property type="entry name" value="Fer4"/>
    <property type="match status" value="1"/>
</dbReference>
<dbReference type="SUPFAM" id="SSF54862">
    <property type="entry name" value="4Fe-4S ferredoxins"/>
    <property type="match status" value="1"/>
</dbReference>
<dbReference type="SUPFAM" id="SSF53920">
    <property type="entry name" value="Fe-only hydrogenase"/>
    <property type="match status" value="1"/>
</dbReference>
<dbReference type="NCBIfam" id="TIGR04105">
    <property type="entry name" value="FeFe_hydrog_B1"/>
    <property type="match status" value="1"/>
</dbReference>
<keyword evidence="2" id="KW-0408">Iron</keyword>
<reference evidence="5" key="2">
    <citation type="submission" date="2013-03" db="EMBL/GenBank/DDBJ databases">
        <title>The Genome Sequence of Oribacterium sp. ACB1.</title>
        <authorList>
            <consortium name="The Broad Institute Genomics Platform"/>
            <consortium name="The Broad Institute Genome Sequencing Center for Infectious Disease"/>
            <person name="Earl A."/>
            <person name="Ward D."/>
            <person name="Feldgarden M."/>
            <person name="Gevers D."/>
            <person name="Sizova M."/>
            <person name="Hazen A."/>
            <person name="Epstein S."/>
            <person name="Walker B."/>
            <person name="Young S."/>
            <person name="Zeng Q."/>
            <person name="Gargeya S."/>
            <person name="Fitzgerald M."/>
            <person name="Haas B."/>
            <person name="Abouelleil A."/>
            <person name="Allen A.W."/>
            <person name="Alvarado L."/>
            <person name="Arachchi H.M."/>
            <person name="Berlin A.M."/>
            <person name="Chapman S.B."/>
            <person name="Gainer-Dewar J."/>
            <person name="Goldberg J."/>
            <person name="Griggs A."/>
            <person name="Gujja S."/>
            <person name="Hansen M."/>
            <person name="Howarth C."/>
            <person name="Imamovic A."/>
            <person name="Ireland A."/>
            <person name="Larimer J."/>
            <person name="McCowan C."/>
            <person name="Murphy C."/>
            <person name="Pearson M."/>
            <person name="Poon T.W."/>
            <person name="Priest M."/>
            <person name="Roberts A."/>
            <person name="Saif S."/>
            <person name="Shea T."/>
            <person name="Sisk P."/>
            <person name="Sykes S."/>
            <person name="Wortman J."/>
            <person name="Nusbaum C."/>
            <person name="Birren B."/>
        </authorList>
    </citation>
    <scope>NUCLEOTIDE SEQUENCE [LARGE SCALE GENOMIC DNA]</scope>
    <source>
        <strain evidence="5">ACB1</strain>
    </source>
</reference>
<evidence type="ECO:0000256" key="2">
    <source>
        <dbReference type="ARBA" id="ARBA00023004"/>
    </source>
</evidence>
<dbReference type="GO" id="GO:0051536">
    <property type="term" value="F:iron-sulfur cluster binding"/>
    <property type="evidence" value="ECO:0007669"/>
    <property type="project" value="UniProtKB-KW"/>
</dbReference>
<dbReference type="InterPro" id="IPR050340">
    <property type="entry name" value="Cytosolic_Fe-S_CAF"/>
</dbReference>
<dbReference type="RefSeq" id="WP_009534879.1">
    <property type="nucleotide sequence ID" value="NZ_KE148312.1"/>
</dbReference>
<dbReference type="InterPro" id="IPR057431">
    <property type="entry name" value="LdpA_Fe-S-bd"/>
</dbReference>
<dbReference type="Pfam" id="PF02906">
    <property type="entry name" value="Fe_hyd_lg_C"/>
    <property type="match status" value="1"/>
</dbReference>
<sequence length="501" mass="55070">MVTNDKGFIPLKHRVIEGLARLAWENNVNQESTEKLIREISPGPKAIFRCCVYKEREILRRRVRLACNENANPHRQSNNVIQVIDPACEECPISSYSVTDNCRLCLGKACQNSCHFGAITMTDQRAHIDPMKCKECGLCASACPYSAIAQLTRPCKKACPVNAITYDENGLCVIDDERCIRCGQCVHSCPFGAISTKTYILNVIEAIQTGKEVFAMCAPATEGQFGKDISMGSIRTALKKLGFTDMVEVGLGGDMTAAYEALEWSEARKEGKKMTTSCCPAFIHLLKRHFPDQYHENMSQTISPMAAVSRYLKATHPGCITVFIGPCMAKKSESQEMGIEGNADYVLSFGEFTSLLRSKDISMEPEVKAYQEASLWGKGFASSGGVANAVMECMRERGEDTTNIKLRACSGGKACVTALSLLKVGKLPEDFIEGMACEGGCVGGPSRHKAESEIKKARESLMEEADTRKVLDNLKNYPMDQFSMMRENTMSQASPAPLVKN</sequence>
<gene>
    <name evidence="5" type="ORF">HMPREF9625_01023</name>
</gene>
<comment type="caution">
    <text evidence="5">The sequence shown here is derived from an EMBL/GenBank/DDBJ whole genome shotgun (WGS) entry which is preliminary data.</text>
</comment>
<dbReference type="STRING" id="796943.HMPREF9625_01023"/>
<feature type="domain" description="4Fe-4S ferredoxin-type" evidence="4">
    <location>
        <begin position="170"/>
        <end position="199"/>
    </location>
</feature>
<keyword evidence="3" id="KW-0411">Iron-sulfur</keyword>
<dbReference type="PATRIC" id="fig|796943.3.peg.1448"/>
<feature type="domain" description="4Fe-4S ferredoxin-type" evidence="4">
    <location>
        <begin position="124"/>
        <end position="154"/>
    </location>
</feature>
<dbReference type="PANTHER" id="PTHR11615">
    <property type="entry name" value="NITRATE, FORMATE, IRON DEHYDROGENASE"/>
    <property type="match status" value="1"/>
</dbReference>
<accession>G9WNU0</accession>
<dbReference type="HOGENOM" id="CLU_039046_0_1_9"/>
<name>G9WNU0_9FIRM</name>
<dbReference type="Gene3D" id="3.30.70.20">
    <property type="match status" value="2"/>
</dbReference>
<evidence type="ECO:0000256" key="3">
    <source>
        <dbReference type="ARBA" id="ARBA00023014"/>
    </source>
</evidence>
<dbReference type="InterPro" id="IPR017900">
    <property type="entry name" value="4Fe4S_Fe_S_CS"/>
</dbReference>
<dbReference type="Gene3D" id="3.40.950.10">
    <property type="entry name" value="Fe-only Hydrogenase (Larger Subunit), Chain L, domain 3"/>
    <property type="match status" value="1"/>
</dbReference>
<evidence type="ECO:0000256" key="1">
    <source>
        <dbReference type="ARBA" id="ARBA00022723"/>
    </source>
</evidence>
<dbReference type="CDD" id="cd10549">
    <property type="entry name" value="MtMvhB_like"/>
    <property type="match status" value="1"/>
</dbReference>
<dbReference type="AlphaFoldDB" id="G9WNU0"/>
<dbReference type="InterPro" id="IPR004108">
    <property type="entry name" value="Fe_hydrogenase_lsu_C"/>
</dbReference>
<reference evidence="5" key="1">
    <citation type="submission" date="2011-08" db="EMBL/GenBank/DDBJ databases">
        <authorList>
            <consortium name="The Broad Institute Genome Sequencing Platform"/>
            <person name="Earl A."/>
            <person name="Ward D."/>
            <person name="Feldgarden M."/>
            <person name="Gevers D."/>
            <person name="Sizova M."/>
            <person name="Hazen A."/>
            <person name="Epstein S."/>
            <person name="Young S.K."/>
            <person name="Zeng Q."/>
            <person name="Gargeya S."/>
            <person name="Fitzgerald M."/>
            <person name="Haas B."/>
            <person name="Abouelleil A."/>
            <person name="Alvarado L."/>
            <person name="Arachchi H.M."/>
            <person name="Berlin A."/>
            <person name="Brown A."/>
            <person name="Chapman S.B."/>
            <person name="Chen Z."/>
            <person name="Dunbar C."/>
            <person name="Freedman E."/>
            <person name="Gearin G."/>
            <person name="Gellesch M."/>
            <person name="Goldberg J."/>
            <person name="Griggs A."/>
            <person name="Gujja S."/>
            <person name="Heiman D."/>
            <person name="Howarth C."/>
            <person name="Larson L."/>
            <person name="Lui A."/>
            <person name="MacDonald P.J.P."/>
            <person name="Montmayeur A."/>
            <person name="Murphy C."/>
            <person name="Neiman D."/>
            <person name="Pearson M."/>
            <person name="Priest M."/>
            <person name="Roberts A."/>
            <person name="Saif S."/>
            <person name="Shea T."/>
            <person name="Shenoy N."/>
            <person name="Sisk P."/>
            <person name="Stolte C."/>
            <person name="Sykes S."/>
            <person name="Wortman J."/>
            <person name="Nusbaum C."/>
            <person name="Birren B."/>
        </authorList>
    </citation>
    <scope>NUCLEOTIDE SEQUENCE</scope>
    <source>
        <strain evidence="5">ACB1</strain>
    </source>
</reference>
<dbReference type="PROSITE" id="PS51379">
    <property type="entry name" value="4FE4S_FER_2"/>
    <property type="match status" value="2"/>
</dbReference>
<dbReference type="EMBL" id="AFZC02000003">
    <property type="protein sequence ID" value="EHL10827.1"/>
    <property type="molecule type" value="Genomic_DNA"/>
</dbReference>
<dbReference type="PROSITE" id="PS00198">
    <property type="entry name" value="4FE4S_FER_1"/>
    <property type="match status" value="1"/>
</dbReference>
<organism evidence="5 6">
    <name type="scientific">Oribacterium parvum ACB1</name>
    <dbReference type="NCBI Taxonomy" id="796943"/>
    <lineage>
        <taxon>Bacteria</taxon>
        <taxon>Bacillati</taxon>
        <taxon>Bacillota</taxon>
        <taxon>Clostridia</taxon>
        <taxon>Lachnospirales</taxon>
        <taxon>Lachnospiraceae</taxon>
        <taxon>Oribacterium</taxon>
    </lineage>
</organism>
<dbReference type="GO" id="GO:0046872">
    <property type="term" value="F:metal ion binding"/>
    <property type="evidence" value="ECO:0007669"/>
    <property type="project" value="UniProtKB-KW"/>
</dbReference>
<evidence type="ECO:0000313" key="5">
    <source>
        <dbReference type="EMBL" id="EHL10827.1"/>
    </source>
</evidence>
<proteinExistence type="predicted"/>
<evidence type="ECO:0000313" key="6">
    <source>
        <dbReference type="Proteomes" id="UP000018461"/>
    </source>
</evidence>
<dbReference type="InterPro" id="IPR009016">
    <property type="entry name" value="Fe_hydrogenase"/>
</dbReference>
<evidence type="ECO:0000259" key="4">
    <source>
        <dbReference type="PROSITE" id="PS51379"/>
    </source>
</evidence>
<protein>
    <recommendedName>
        <fullName evidence="4">4Fe-4S ferredoxin-type domain-containing protein</fullName>
    </recommendedName>
</protein>
<keyword evidence="1" id="KW-0479">Metal-binding</keyword>
<dbReference type="InterPro" id="IPR027631">
    <property type="entry name" value="Mono_FeFe_hydrog"/>
</dbReference>
<dbReference type="Proteomes" id="UP000018461">
    <property type="component" value="Unassembled WGS sequence"/>
</dbReference>
<dbReference type="Pfam" id="PF25160">
    <property type="entry name" value="LdpA_Fe-S-bd"/>
    <property type="match status" value="1"/>
</dbReference>
<dbReference type="InterPro" id="IPR017896">
    <property type="entry name" value="4Fe4S_Fe-S-bd"/>
</dbReference>
<keyword evidence="6" id="KW-1185">Reference proteome</keyword>